<comment type="caution">
    <text evidence="2">The sequence shown here is derived from an EMBL/GenBank/DDBJ whole genome shotgun (WGS) entry which is preliminary data.</text>
</comment>
<dbReference type="InterPro" id="IPR055811">
    <property type="entry name" value="DUF7387"/>
</dbReference>
<dbReference type="Proteomes" id="UP000304382">
    <property type="component" value="Unassembled WGS sequence"/>
</dbReference>
<dbReference type="EMBL" id="BIXZ01000013">
    <property type="protein sequence ID" value="GCF16010.1"/>
    <property type="molecule type" value="Genomic_DNA"/>
</dbReference>
<proteinExistence type="predicted"/>
<dbReference type="OrthoDB" id="201961at2157"/>
<dbReference type="AlphaFoldDB" id="A0A4C2ER86"/>
<gene>
    <name evidence="2" type="ORF">Harman_39450</name>
</gene>
<sequence length="91" mass="9819">MSRAEADDNDGDRPEIRLVENPDGKWTARHLQVEISAEGETPGIALENLMDVVDAVTGDGGHEPTDAELRDLGVDPDKARSQDGDLPDVLQ</sequence>
<dbReference type="Pfam" id="PF24113">
    <property type="entry name" value="DUF7387"/>
    <property type="match status" value="1"/>
</dbReference>
<feature type="compositionally biased region" description="Basic and acidic residues" evidence="1">
    <location>
        <begin position="60"/>
        <end position="83"/>
    </location>
</feature>
<dbReference type="RefSeq" id="WP_137685398.1">
    <property type="nucleotide sequence ID" value="NZ_BIXZ01000013.1"/>
</dbReference>
<accession>A0A4C2ER86</accession>
<evidence type="ECO:0000256" key="1">
    <source>
        <dbReference type="SAM" id="MobiDB-lite"/>
    </source>
</evidence>
<feature type="region of interest" description="Disordered" evidence="1">
    <location>
        <begin position="1"/>
        <end position="22"/>
    </location>
</feature>
<keyword evidence="3" id="KW-1185">Reference proteome</keyword>
<evidence type="ECO:0000313" key="2">
    <source>
        <dbReference type="EMBL" id="GCF16010.1"/>
    </source>
</evidence>
<reference evidence="2 3" key="1">
    <citation type="submission" date="2019-02" db="EMBL/GenBank/DDBJ databases">
        <title>Haloarcula mannanilyticum sp. nov., a mannan degrading haloarchaeon isolated from commercial salt.</title>
        <authorList>
            <person name="Enomoto S."/>
            <person name="Shimane Y."/>
            <person name="Kamekura M."/>
            <person name="Ito T."/>
            <person name="Moriya O."/>
            <person name="Ihara K."/>
            <person name="Takahashi-Ando N."/>
            <person name="Fukushima Y."/>
            <person name="Yoshida Y."/>
            <person name="Usama R."/>
            <person name="Takai K."/>
            <person name="Minegishi H."/>
        </authorList>
    </citation>
    <scope>NUCLEOTIDE SEQUENCE [LARGE SCALE GENOMIC DNA]</scope>
    <source>
        <strain evidence="2 3">MD130-1</strain>
    </source>
</reference>
<organism evidence="2 3">
    <name type="scientific">Haloarcula mannanilytica</name>
    <dbReference type="NCBI Taxonomy" id="2509225"/>
    <lineage>
        <taxon>Archaea</taxon>
        <taxon>Methanobacteriati</taxon>
        <taxon>Methanobacteriota</taxon>
        <taxon>Stenosarchaea group</taxon>
        <taxon>Halobacteria</taxon>
        <taxon>Halobacteriales</taxon>
        <taxon>Haloarculaceae</taxon>
        <taxon>Haloarcula</taxon>
    </lineage>
</organism>
<protein>
    <submittedName>
        <fullName evidence="2">HicB family protein</fullName>
    </submittedName>
</protein>
<feature type="region of interest" description="Disordered" evidence="1">
    <location>
        <begin position="55"/>
        <end position="91"/>
    </location>
</feature>
<name>A0A4C2ER86_9EURY</name>
<evidence type="ECO:0000313" key="3">
    <source>
        <dbReference type="Proteomes" id="UP000304382"/>
    </source>
</evidence>